<protein>
    <submittedName>
        <fullName evidence="6">(spotted green pufferfish) hypothetical protein</fullName>
    </submittedName>
</protein>
<keyword evidence="3" id="KW-0804">Transcription</keyword>
<organism evidence="6">
    <name type="scientific">Tetraodon nigroviridis</name>
    <name type="common">Spotted green pufferfish</name>
    <name type="synonym">Chelonodon nigroviridis</name>
    <dbReference type="NCBI Taxonomy" id="99883"/>
    <lineage>
        <taxon>Eukaryota</taxon>
        <taxon>Metazoa</taxon>
        <taxon>Chordata</taxon>
        <taxon>Craniata</taxon>
        <taxon>Vertebrata</taxon>
        <taxon>Euteleostomi</taxon>
        <taxon>Actinopterygii</taxon>
        <taxon>Neopterygii</taxon>
        <taxon>Teleostei</taxon>
        <taxon>Neoteleostei</taxon>
        <taxon>Acanthomorphata</taxon>
        <taxon>Eupercaria</taxon>
        <taxon>Tetraodontiformes</taxon>
        <taxon>Tetradontoidea</taxon>
        <taxon>Tetraodontidae</taxon>
        <taxon>Tetraodon</taxon>
    </lineage>
</organism>
<evidence type="ECO:0000256" key="4">
    <source>
        <dbReference type="ARBA" id="ARBA00023242"/>
    </source>
</evidence>
<name>Q4RCC2_TETNG</name>
<sequence>MEKKRGKWWGKGWVWRVNGGKVEKMGEEVEKWGGKEGVRVRGRMGRGAQPRLSGLSGPCAPCAHIQPQQSCYPAPASVHVGNPFALHSPCAQTTAVGGLNSPPAGLVPPVYSGSLQAEYSVSARSVQDFVTEGFASGYDVDALNPSLTDLQLQGNVWEELQEDCLASDPQVANSLLDPNVTPSCLQATASSVCQTMCENQNGESAEHLEHHSSLKGPHPPAHSGGEILAGYVTTCTTSISLM</sequence>
<dbReference type="EMBL" id="CAAE01019269">
    <property type="protein sequence ID" value="CAG13961.1"/>
    <property type="molecule type" value="Genomic_DNA"/>
</dbReference>
<feature type="region of interest" description="Disordered" evidence="5">
    <location>
        <begin position="204"/>
        <end position="225"/>
    </location>
</feature>
<gene>
    <name evidence="6" type="ORF">GSTENG00037922001</name>
</gene>
<keyword evidence="2" id="KW-0805">Transcription regulation</keyword>
<dbReference type="KEGG" id="tng:GSTEN00037922G001"/>
<dbReference type="InterPro" id="IPR049624">
    <property type="entry name" value="FOXN1_4"/>
</dbReference>
<evidence type="ECO:0000256" key="2">
    <source>
        <dbReference type="ARBA" id="ARBA00023015"/>
    </source>
</evidence>
<comment type="caution">
    <text evidence="6">The sequence shown here is derived from an EMBL/GenBank/DDBJ whole genome shotgun (WGS) entry which is preliminary data.</text>
</comment>
<accession>Q4RCC2</accession>
<dbReference type="AlphaFoldDB" id="Q4RCC2"/>
<evidence type="ECO:0000313" key="6">
    <source>
        <dbReference type="EMBL" id="CAG13961.1"/>
    </source>
</evidence>
<evidence type="ECO:0000256" key="3">
    <source>
        <dbReference type="ARBA" id="ARBA00023163"/>
    </source>
</evidence>
<dbReference type="OrthoDB" id="10070006at2759"/>
<proteinExistence type="predicted"/>
<evidence type="ECO:0000256" key="5">
    <source>
        <dbReference type="SAM" id="MobiDB-lite"/>
    </source>
</evidence>
<keyword evidence="4" id="KW-0539">Nucleus</keyword>
<dbReference type="PANTHER" id="PTHR46721:SF3">
    <property type="entry name" value="FORKHEAD BOX N1"/>
    <property type="match status" value="1"/>
</dbReference>
<reference evidence="6" key="1">
    <citation type="journal article" date="2004" name="Nature">
        <title>Genome duplication in the teleost fish Tetraodon nigroviridis reveals the early vertebrate proto-karyotype.</title>
        <authorList>
            <person name="Jaillon O."/>
            <person name="Aury J.-M."/>
            <person name="Brunet F."/>
            <person name="Petit J.-L."/>
            <person name="Stange-Thomann N."/>
            <person name="Mauceli E."/>
            <person name="Bouneau L."/>
            <person name="Fischer C."/>
            <person name="Ozouf-Costaz C."/>
            <person name="Bernot A."/>
            <person name="Nicaud S."/>
            <person name="Jaffe D."/>
            <person name="Fisher S."/>
            <person name="Lutfalla G."/>
            <person name="Dossat C."/>
            <person name="Segurens B."/>
            <person name="Dasilva C."/>
            <person name="Salanoubat M."/>
            <person name="Levy M."/>
            <person name="Boudet N."/>
            <person name="Castellano S."/>
            <person name="Anthouard V."/>
            <person name="Jubin C."/>
            <person name="Castelli V."/>
            <person name="Katinka M."/>
            <person name="Vacherie B."/>
            <person name="Biemont C."/>
            <person name="Skalli Z."/>
            <person name="Cattolico L."/>
            <person name="Poulain J."/>
            <person name="De Berardinis V."/>
            <person name="Cruaud C."/>
            <person name="Duprat S."/>
            <person name="Brottier P."/>
            <person name="Coutanceau J.-P."/>
            <person name="Gouzy J."/>
            <person name="Parra G."/>
            <person name="Lardier G."/>
            <person name="Chapple C."/>
            <person name="McKernan K.J."/>
            <person name="McEwan P."/>
            <person name="Bosak S."/>
            <person name="Kellis M."/>
            <person name="Volff J.-N."/>
            <person name="Guigo R."/>
            <person name="Zody M.C."/>
            <person name="Mesirov J."/>
            <person name="Lindblad-Toh K."/>
            <person name="Birren B."/>
            <person name="Nusbaum C."/>
            <person name="Kahn D."/>
            <person name="Robinson-Rechavi M."/>
            <person name="Laudet V."/>
            <person name="Schachter V."/>
            <person name="Quetier F."/>
            <person name="Saurin W."/>
            <person name="Scarpelli C."/>
            <person name="Wincker P."/>
            <person name="Lander E.S."/>
            <person name="Weissenbach J."/>
            <person name="Roest Crollius H."/>
        </authorList>
    </citation>
    <scope>NUCLEOTIDE SEQUENCE [LARGE SCALE GENOMIC DNA]</scope>
</reference>
<evidence type="ECO:0000256" key="1">
    <source>
        <dbReference type="ARBA" id="ARBA00022473"/>
    </source>
</evidence>
<dbReference type="PANTHER" id="PTHR46721">
    <property type="entry name" value="FORKHEAD BOX PROTEIN N1"/>
    <property type="match status" value="1"/>
</dbReference>
<reference evidence="6" key="2">
    <citation type="submission" date="2004-02" db="EMBL/GenBank/DDBJ databases">
        <authorList>
            <consortium name="Genoscope"/>
            <consortium name="Whitehead Institute Centre for Genome Research"/>
        </authorList>
    </citation>
    <scope>NUCLEOTIDE SEQUENCE</scope>
</reference>
<dbReference type="GO" id="GO:0000976">
    <property type="term" value="F:transcription cis-regulatory region binding"/>
    <property type="evidence" value="ECO:0007669"/>
    <property type="project" value="TreeGrafter"/>
</dbReference>
<dbReference type="GO" id="GO:0000981">
    <property type="term" value="F:DNA-binding transcription factor activity, RNA polymerase II-specific"/>
    <property type="evidence" value="ECO:0007669"/>
    <property type="project" value="TreeGrafter"/>
</dbReference>
<keyword evidence="1" id="KW-0217">Developmental protein</keyword>